<reference evidence="1" key="1">
    <citation type="submission" date="2021-05" db="EMBL/GenBank/DDBJ databases">
        <authorList>
            <person name="Alioto T."/>
            <person name="Alioto T."/>
            <person name="Gomez Garrido J."/>
        </authorList>
    </citation>
    <scope>NUCLEOTIDE SEQUENCE</scope>
</reference>
<name>A0A8D8HVL5_CULPI</name>
<dbReference type="AlphaFoldDB" id="A0A8D8HVL5"/>
<evidence type="ECO:0000313" key="1">
    <source>
        <dbReference type="EMBL" id="CAG6541488.1"/>
    </source>
</evidence>
<protein>
    <submittedName>
        <fullName evidence="1">(northern house mosquito) hypothetical protein</fullName>
    </submittedName>
</protein>
<dbReference type="EMBL" id="HBUE01331539">
    <property type="protein sequence ID" value="CAG6593559.1"/>
    <property type="molecule type" value="Transcribed_RNA"/>
</dbReference>
<organism evidence="1">
    <name type="scientific">Culex pipiens</name>
    <name type="common">House mosquito</name>
    <dbReference type="NCBI Taxonomy" id="7175"/>
    <lineage>
        <taxon>Eukaryota</taxon>
        <taxon>Metazoa</taxon>
        <taxon>Ecdysozoa</taxon>
        <taxon>Arthropoda</taxon>
        <taxon>Hexapoda</taxon>
        <taxon>Insecta</taxon>
        <taxon>Pterygota</taxon>
        <taxon>Neoptera</taxon>
        <taxon>Endopterygota</taxon>
        <taxon>Diptera</taxon>
        <taxon>Nematocera</taxon>
        <taxon>Culicoidea</taxon>
        <taxon>Culicidae</taxon>
        <taxon>Culicinae</taxon>
        <taxon>Culicini</taxon>
        <taxon>Culex</taxon>
        <taxon>Culex</taxon>
    </lineage>
</organism>
<dbReference type="EMBL" id="HBUE01057156">
    <property type="protein sequence ID" value="CAG6466829.1"/>
    <property type="molecule type" value="Transcribed_RNA"/>
</dbReference>
<dbReference type="EMBL" id="HBUE01224829">
    <property type="protein sequence ID" value="CAG6541486.1"/>
    <property type="molecule type" value="Transcribed_RNA"/>
</dbReference>
<dbReference type="EMBL" id="HBUE01224831">
    <property type="protein sequence ID" value="CAG6541488.1"/>
    <property type="molecule type" value="Transcribed_RNA"/>
</dbReference>
<dbReference type="EMBL" id="HBUE01331541">
    <property type="protein sequence ID" value="CAG6593561.1"/>
    <property type="molecule type" value="Transcribed_RNA"/>
</dbReference>
<sequence length="113" mass="13498">MFTFPSRDSQLKELPVSILCLHNSVCHFFFLSHSPATERSHKSHHKINFSNAVLVPDPSRWFPNPRVLSCRFSEKTTEWEVSVYEEKRRIHRKRMLSGKKREFASYRYGHYTL</sequence>
<accession>A0A8D8HVL5</accession>
<proteinExistence type="predicted"/>